<keyword evidence="3" id="KW-1185">Reference proteome</keyword>
<feature type="transmembrane region" description="Helical" evidence="1">
    <location>
        <begin position="58"/>
        <end position="79"/>
    </location>
</feature>
<reference evidence="2 3" key="1">
    <citation type="submission" date="2013-12" db="EMBL/GenBank/DDBJ databases">
        <title>Draft genome of the parsitic nematode Ancylostoma duodenale.</title>
        <authorList>
            <person name="Mitreva M."/>
        </authorList>
    </citation>
    <scope>NUCLEOTIDE SEQUENCE [LARGE SCALE GENOMIC DNA]</scope>
    <source>
        <strain evidence="2 3">Zhejiang</strain>
    </source>
</reference>
<keyword evidence="1" id="KW-0472">Membrane</keyword>
<dbReference type="PANTHER" id="PTHR45757:SF15">
    <property type="entry name" value="MFS DOMAIN-CONTAINING PROTEIN"/>
    <property type="match status" value="1"/>
</dbReference>
<keyword evidence="1" id="KW-1133">Transmembrane helix</keyword>
<feature type="transmembrane region" description="Helical" evidence="1">
    <location>
        <begin position="275"/>
        <end position="295"/>
    </location>
</feature>
<protein>
    <recommendedName>
        <fullName evidence="4">Major facilitator superfamily (MFS) profile domain-containing protein</fullName>
    </recommendedName>
</protein>
<organism evidence="2 3">
    <name type="scientific">Ancylostoma duodenale</name>
    <dbReference type="NCBI Taxonomy" id="51022"/>
    <lineage>
        <taxon>Eukaryota</taxon>
        <taxon>Metazoa</taxon>
        <taxon>Ecdysozoa</taxon>
        <taxon>Nematoda</taxon>
        <taxon>Chromadorea</taxon>
        <taxon>Rhabditida</taxon>
        <taxon>Rhabditina</taxon>
        <taxon>Rhabditomorpha</taxon>
        <taxon>Strongyloidea</taxon>
        <taxon>Ancylostomatidae</taxon>
        <taxon>Ancylostomatinae</taxon>
        <taxon>Ancylostoma</taxon>
    </lineage>
</organism>
<dbReference type="SUPFAM" id="SSF103473">
    <property type="entry name" value="MFS general substrate transporter"/>
    <property type="match status" value="1"/>
</dbReference>
<evidence type="ECO:0000313" key="3">
    <source>
        <dbReference type="Proteomes" id="UP000054047"/>
    </source>
</evidence>
<dbReference type="Proteomes" id="UP000054047">
    <property type="component" value="Unassembled WGS sequence"/>
</dbReference>
<dbReference type="GO" id="GO:0016020">
    <property type="term" value="C:membrane"/>
    <property type="evidence" value="ECO:0007669"/>
    <property type="project" value="TreeGrafter"/>
</dbReference>
<gene>
    <name evidence="2" type="ORF">ANCDUO_13385</name>
</gene>
<dbReference type="AlphaFoldDB" id="A0A0C2GC42"/>
<dbReference type="EMBL" id="KN735749">
    <property type="protein sequence ID" value="KIH56434.1"/>
    <property type="molecule type" value="Genomic_DNA"/>
</dbReference>
<dbReference type="Gene3D" id="1.20.1250.20">
    <property type="entry name" value="MFS general substrate transporter like domains"/>
    <property type="match status" value="1"/>
</dbReference>
<sequence>MVYGATSTMATALYPIADSLGLWPSLTARFFAGFAQASQLHFANEVVLTWAPQAESSLFFSILLAASQFGPLFTMILGGEMCSSSLGWETSTEICSITQATYYVLGILTLASTSVFAFIYTQDVEANRFISRSEASKIIGGRKALMKKARVPYREVLTDVTIWASFVMFIGYYIGMIIYQQYSPTFIKQVLNYTIRETGYFSAIPMVFAIILKMDDRRVALFFDILFASLHFLYQLYAAERFKSDMKVVKTPDTLETPLKSLSWKYHRGAQHAHFALNFNMFIAGFVQILLPGGVQLLVPDNTKEQWAVLFYCLSAMIIATTALYVACITASAAPWTKNTSIQQGSHPYSSKIKSCDEKHYRKFEK</sequence>
<accession>A0A0C2GC42</accession>
<feature type="transmembrane region" description="Helical" evidence="1">
    <location>
        <begin position="307"/>
        <end position="328"/>
    </location>
</feature>
<name>A0A0C2GC42_9BILA</name>
<keyword evidence="1" id="KW-0812">Transmembrane</keyword>
<dbReference type="OrthoDB" id="5857309at2759"/>
<dbReference type="Pfam" id="PF07690">
    <property type="entry name" value="MFS_1"/>
    <property type="match status" value="1"/>
</dbReference>
<feature type="transmembrane region" description="Helical" evidence="1">
    <location>
        <begin position="100"/>
        <end position="120"/>
    </location>
</feature>
<dbReference type="InterPro" id="IPR036259">
    <property type="entry name" value="MFS_trans_sf"/>
</dbReference>
<proteinExistence type="predicted"/>
<dbReference type="InterPro" id="IPR011701">
    <property type="entry name" value="MFS"/>
</dbReference>
<dbReference type="GO" id="GO:0022857">
    <property type="term" value="F:transmembrane transporter activity"/>
    <property type="evidence" value="ECO:0007669"/>
    <property type="project" value="InterPro"/>
</dbReference>
<dbReference type="PANTHER" id="PTHR45757">
    <property type="entry name" value="PROTEIN CBG23364-RELATED"/>
    <property type="match status" value="1"/>
</dbReference>
<evidence type="ECO:0000313" key="2">
    <source>
        <dbReference type="EMBL" id="KIH56434.1"/>
    </source>
</evidence>
<evidence type="ECO:0008006" key="4">
    <source>
        <dbReference type="Google" id="ProtNLM"/>
    </source>
</evidence>
<feature type="transmembrane region" description="Helical" evidence="1">
    <location>
        <begin position="160"/>
        <end position="179"/>
    </location>
</feature>
<evidence type="ECO:0000256" key="1">
    <source>
        <dbReference type="SAM" id="Phobius"/>
    </source>
</evidence>
<feature type="transmembrane region" description="Helical" evidence="1">
    <location>
        <begin position="191"/>
        <end position="212"/>
    </location>
</feature>